<keyword evidence="2" id="KW-1185">Reference proteome</keyword>
<reference evidence="2" key="1">
    <citation type="submission" date="2016-10" db="EMBL/GenBank/DDBJ databases">
        <authorList>
            <person name="Varghese N."/>
            <person name="Submissions S."/>
        </authorList>
    </citation>
    <scope>NUCLEOTIDE SEQUENCE [LARGE SCALE GENOMIC DNA]</scope>
    <source>
        <strain evidence="2">DSM 19110</strain>
    </source>
</reference>
<accession>A0A1H0J7R3</accession>
<dbReference type="PANTHER" id="PTHR30469">
    <property type="entry name" value="MULTIDRUG RESISTANCE PROTEIN MDTA"/>
    <property type="match status" value="1"/>
</dbReference>
<gene>
    <name evidence="1" type="ORF">SAMN05421820_114105</name>
</gene>
<evidence type="ECO:0000313" key="2">
    <source>
        <dbReference type="Proteomes" id="UP000183200"/>
    </source>
</evidence>
<dbReference type="Proteomes" id="UP000183200">
    <property type="component" value="Unassembled WGS sequence"/>
</dbReference>
<name>A0A1H0J7R3_9SPHI</name>
<dbReference type="AlphaFoldDB" id="A0A1H0J7R3"/>
<sequence>MNNICLDAKYTKSLEGILQCSRMIGVNASVRNIDGQLLGRMSVNVVAQQLLSKQLTIPKNVVLDRQVRKVVFMVNGNKAFWNYVEIAYENSSIYVIKSGLKPGRNVIYEGNFNLTHDKLMI</sequence>
<dbReference type="GO" id="GO:1990281">
    <property type="term" value="C:efflux pump complex"/>
    <property type="evidence" value="ECO:0007669"/>
    <property type="project" value="TreeGrafter"/>
</dbReference>
<protein>
    <submittedName>
        <fullName evidence="1">Uncharacterized protein</fullName>
    </submittedName>
</protein>
<organism evidence="1 2">
    <name type="scientific">Pedobacter steynii</name>
    <dbReference type="NCBI Taxonomy" id="430522"/>
    <lineage>
        <taxon>Bacteria</taxon>
        <taxon>Pseudomonadati</taxon>
        <taxon>Bacteroidota</taxon>
        <taxon>Sphingobacteriia</taxon>
        <taxon>Sphingobacteriales</taxon>
        <taxon>Sphingobacteriaceae</taxon>
        <taxon>Pedobacter</taxon>
    </lineage>
</organism>
<evidence type="ECO:0000313" key="1">
    <source>
        <dbReference type="EMBL" id="SDO39704.1"/>
    </source>
</evidence>
<dbReference type="EMBL" id="FNGY01000014">
    <property type="protein sequence ID" value="SDO39704.1"/>
    <property type="molecule type" value="Genomic_DNA"/>
</dbReference>
<proteinExistence type="predicted"/>
<dbReference type="GO" id="GO:0015562">
    <property type="term" value="F:efflux transmembrane transporter activity"/>
    <property type="evidence" value="ECO:0007669"/>
    <property type="project" value="TreeGrafter"/>
</dbReference>
<dbReference type="Gene3D" id="2.40.420.20">
    <property type="match status" value="1"/>
</dbReference>